<dbReference type="STRING" id="1618350.UR67_C0004G0059"/>
<dbReference type="Gene3D" id="3.30.428.10">
    <property type="entry name" value="HIT-like"/>
    <property type="match status" value="1"/>
</dbReference>
<evidence type="ECO:0000313" key="1">
    <source>
        <dbReference type="EMBL" id="KKP69662.1"/>
    </source>
</evidence>
<sequence>MIEIYKTENFTVHPHPKPFVSREEGGHLRVYSLDESIQDCTMLTPRQAIEYIRLYSMMGEALYKGMNRRGIPVLKINYQEMGNWAWKQNKKPVLHMHVFGRVLGVKYQPLPESVYLPDRATGFYDPFIPLNDEDIKVIKEEISLLEKSGRYEMKKWGL</sequence>
<dbReference type="SUPFAM" id="SSF54197">
    <property type="entry name" value="HIT-like"/>
    <property type="match status" value="1"/>
</dbReference>
<dbReference type="InterPro" id="IPR036265">
    <property type="entry name" value="HIT-like_sf"/>
</dbReference>
<proteinExistence type="predicted"/>
<evidence type="ECO:0000313" key="2">
    <source>
        <dbReference type="Proteomes" id="UP000034581"/>
    </source>
</evidence>
<dbReference type="EMBL" id="LBQB01000004">
    <property type="protein sequence ID" value="KKP69662.1"/>
    <property type="molecule type" value="Genomic_DNA"/>
</dbReference>
<comment type="caution">
    <text evidence="1">The sequence shown here is derived from an EMBL/GenBank/DDBJ whole genome shotgun (WGS) entry which is preliminary data.</text>
</comment>
<gene>
    <name evidence="1" type="ORF">UR67_C0004G0059</name>
</gene>
<evidence type="ECO:0008006" key="3">
    <source>
        <dbReference type="Google" id="ProtNLM"/>
    </source>
</evidence>
<accession>A0A0G0EQS0</accession>
<name>A0A0G0EQS0_UNCC3</name>
<organism evidence="1 2">
    <name type="scientific">candidate division CPR3 bacterium GW2011_GWF2_35_18</name>
    <dbReference type="NCBI Taxonomy" id="1618350"/>
    <lineage>
        <taxon>Bacteria</taxon>
        <taxon>Bacteria division CPR3</taxon>
    </lineage>
</organism>
<dbReference type="Proteomes" id="UP000034581">
    <property type="component" value="Unassembled WGS sequence"/>
</dbReference>
<protein>
    <recommendedName>
        <fullName evidence="3">HIT domain-containing protein</fullName>
    </recommendedName>
</protein>
<reference evidence="1 2" key="1">
    <citation type="journal article" date="2015" name="Nature">
        <title>rRNA introns, odd ribosomes, and small enigmatic genomes across a large radiation of phyla.</title>
        <authorList>
            <person name="Brown C.T."/>
            <person name="Hug L.A."/>
            <person name="Thomas B.C."/>
            <person name="Sharon I."/>
            <person name="Castelle C.J."/>
            <person name="Singh A."/>
            <person name="Wilkins M.J."/>
            <person name="Williams K.H."/>
            <person name="Banfield J.F."/>
        </authorList>
    </citation>
    <scope>NUCLEOTIDE SEQUENCE [LARGE SCALE GENOMIC DNA]</scope>
</reference>
<dbReference type="AlphaFoldDB" id="A0A0G0EQS0"/>